<dbReference type="PANTHER" id="PTHR11728:SF1">
    <property type="entry name" value="GLYCEROL-3-PHOSPHATE DEHYDROGENASE [NAD(+)] 2, CHLOROPLASTIC"/>
    <property type="match status" value="1"/>
</dbReference>
<dbReference type="NCBIfam" id="NF000942">
    <property type="entry name" value="PRK00094.1-4"/>
    <property type="match status" value="1"/>
</dbReference>
<evidence type="ECO:0000256" key="9">
    <source>
        <dbReference type="RuleBase" id="RU000439"/>
    </source>
</evidence>
<dbReference type="RefSeq" id="WP_220119256.1">
    <property type="nucleotide sequence ID" value="NZ_JAHZUY010000120.1"/>
</dbReference>
<dbReference type="InterPro" id="IPR006168">
    <property type="entry name" value="G3P_DH_NAD-dep"/>
</dbReference>
<keyword evidence="7" id="KW-0521">NADP</keyword>
<protein>
    <recommendedName>
        <fullName evidence="7">Glycerol-3-phosphate dehydrogenase [NAD(P)+]</fullName>
        <ecNumber evidence="7">1.1.1.94</ecNumber>
    </recommendedName>
    <alternativeName>
        <fullName evidence="7">NAD(P)(+)-dependent glycerol-3-phosphate dehydrogenase</fullName>
    </alternativeName>
    <alternativeName>
        <fullName evidence="7">NAD(P)H-dependent dihydroxyacetone-phosphate reductase</fullName>
    </alternativeName>
</protein>
<comment type="catalytic activity">
    <reaction evidence="7">
        <text>sn-glycerol 3-phosphate + NAD(+) = dihydroxyacetone phosphate + NADH + H(+)</text>
        <dbReference type="Rhea" id="RHEA:11092"/>
        <dbReference type="ChEBI" id="CHEBI:15378"/>
        <dbReference type="ChEBI" id="CHEBI:57540"/>
        <dbReference type="ChEBI" id="CHEBI:57597"/>
        <dbReference type="ChEBI" id="CHEBI:57642"/>
        <dbReference type="ChEBI" id="CHEBI:57945"/>
        <dbReference type="EC" id="1.1.1.94"/>
    </reaction>
</comment>
<evidence type="ECO:0000256" key="4">
    <source>
        <dbReference type="ARBA" id="ARBA00023098"/>
    </source>
</evidence>
<keyword evidence="4 7" id="KW-0443">Lipid metabolism</keyword>
<feature type="binding site" evidence="7">
    <location>
        <position position="259"/>
    </location>
    <ligand>
        <name>sn-glycerol 3-phosphate</name>
        <dbReference type="ChEBI" id="CHEBI:57597"/>
    </ligand>
</feature>
<evidence type="ECO:0000256" key="7">
    <source>
        <dbReference type="HAMAP-Rule" id="MF_00394"/>
    </source>
</evidence>
<feature type="binding site" evidence="7">
    <location>
        <position position="260"/>
    </location>
    <ligand>
        <name>sn-glycerol 3-phosphate</name>
        <dbReference type="ChEBI" id="CHEBI:57597"/>
    </ligand>
</feature>
<feature type="binding site" evidence="7">
    <location>
        <position position="248"/>
    </location>
    <ligand>
        <name>sn-glycerol 3-phosphate</name>
        <dbReference type="ChEBI" id="CHEBI:57597"/>
    </ligand>
</feature>
<dbReference type="InterPro" id="IPR006109">
    <property type="entry name" value="G3P_DH_NAD-dep_C"/>
</dbReference>
<feature type="binding site" evidence="7">
    <location>
        <position position="21"/>
    </location>
    <ligand>
        <name>NADPH</name>
        <dbReference type="ChEBI" id="CHEBI:57783"/>
    </ligand>
</feature>
<dbReference type="InterPro" id="IPR036291">
    <property type="entry name" value="NAD(P)-bd_dom_sf"/>
</dbReference>
<keyword evidence="3 7" id="KW-0560">Oxidoreductase</keyword>
<evidence type="ECO:0000256" key="6">
    <source>
        <dbReference type="ARBA" id="ARBA00023264"/>
    </source>
</evidence>
<feature type="domain" description="Glycerol-3-phosphate dehydrogenase NAD-dependent N-terminal" evidence="11">
    <location>
        <begin position="12"/>
        <end position="163"/>
    </location>
</feature>
<feature type="binding site" evidence="7">
    <location>
        <position position="140"/>
    </location>
    <ligand>
        <name>sn-glycerol 3-phosphate</name>
        <dbReference type="ChEBI" id="CHEBI:57597"/>
    </ligand>
</feature>
<evidence type="ECO:0000259" key="12">
    <source>
        <dbReference type="Pfam" id="PF07479"/>
    </source>
</evidence>
<dbReference type="InterPro" id="IPR013328">
    <property type="entry name" value="6PGD_dom2"/>
</dbReference>
<feature type="binding site" evidence="7">
    <location>
        <position position="112"/>
    </location>
    <ligand>
        <name>sn-glycerol 3-phosphate</name>
        <dbReference type="ChEBI" id="CHEBI:57597"/>
    </ligand>
</feature>
<feature type="binding site" evidence="7">
    <location>
        <position position="112"/>
    </location>
    <ligand>
        <name>NADPH</name>
        <dbReference type="ChEBI" id="CHEBI:57783"/>
    </ligand>
</feature>
<feature type="domain" description="Glycerol-3-phosphate dehydrogenase NAD-dependent C-terminal" evidence="12">
    <location>
        <begin position="184"/>
        <end position="323"/>
    </location>
</feature>
<dbReference type="SUPFAM" id="SSF48179">
    <property type="entry name" value="6-phosphogluconate dehydrogenase C-terminal domain-like"/>
    <property type="match status" value="1"/>
</dbReference>
<dbReference type="Gene3D" id="1.10.1040.10">
    <property type="entry name" value="N-(1-d-carboxylethyl)-l-norvaline Dehydrogenase, domain 2"/>
    <property type="match status" value="1"/>
</dbReference>
<dbReference type="Pfam" id="PF01210">
    <property type="entry name" value="NAD_Gly3P_dh_N"/>
    <property type="match status" value="1"/>
</dbReference>
<proteinExistence type="inferred from homology"/>
<dbReference type="HAMAP" id="MF_00394">
    <property type="entry name" value="NAD_Glyc3P_dehydrog"/>
    <property type="match status" value="1"/>
</dbReference>
<feature type="binding site" evidence="7">
    <location>
        <position position="259"/>
    </location>
    <ligand>
        <name>NADPH</name>
        <dbReference type="ChEBI" id="CHEBI:57783"/>
    </ligand>
</feature>
<feature type="binding site" evidence="7">
    <location>
        <position position="41"/>
    </location>
    <ligand>
        <name>NADPH</name>
        <dbReference type="ChEBI" id="CHEBI:57783"/>
    </ligand>
</feature>
<keyword evidence="7" id="KW-0547">Nucleotide-binding</keyword>
<dbReference type="Pfam" id="PF07479">
    <property type="entry name" value="NAD_Gly3P_dh_C"/>
    <property type="match status" value="1"/>
</dbReference>
<feature type="active site" description="Proton acceptor" evidence="7">
    <location>
        <position position="195"/>
    </location>
</feature>
<feature type="binding site" evidence="7">
    <location>
        <position position="283"/>
    </location>
    <ligand>
        <name>NADPH</name>
        <dbReference type="ChEBI" id="CHEBI:57783"/>
    </ligand>
</feature>
<feature type="binding site" evidence="7">
    <location>
        <position position="144"/>
    </location>
    <ligand>
        <name>NADPH</name>
        <dbReference type="ChEBI" id="CHEBI:57783"/>
    </ligand>
</feature>
<comment type="catalytic activity">
    <reaction evidence="7 9">
        <text>sn-glycerol 3-phosphate + NADP(+) = dihydroxyacetone phosphate + NADPH + H(+)</text>
        <dbReference type="Rhea" id="RHEA:11096"/>
        <dbReference type="ChEBI" id="CHEBI:15378"/>
        <dbReference type="ChEBI" id="CHEBI:57597"/>
        <dbReference type="ChEBI" id="CHEBI:57642"/>
        <dbReference type="ChEBI" id="CHEBI:57783"/>
        <dbReference type="ChEBI" id="CHEBI:58349"/>
        <dbReference type="EC" id="1.1.1.94"/>
    </reaction>
</comment>
<dbReference type="Gene3D" id="3.40.50.720">
    <property type="entry name" value="NAD(P)-binding Rossmann-like Domain"/>
    <property type="match status" value="1"/>
</dbReference>
<evidence type="ECO:0000313" key="13">
    <source>
        <dbReference type="EMBL" id="MBW8271506.1"/>
    </source>
</evidence>
<evidence type="ECO:0000256" key="10">
    <source>
        <dbReference type="SAM" id="SignalP"/>
    </source>
</evidence>
<comment type="caution">
    <text evidence="13">The sequence shown here is derived from an EMBL/GenBank/DDBJ whole genome shotgun (WGS) entry which is preliminary data.</text>
</comment>
<evidence type="ECO:0000256" key="5">
    <source>
        <dbReference type="ARBA" id="ARBA00023209"/>
    </source>
</evidence>
<evidence type="ECO:0000313" key="14">
    <source>
        <dbReference type="Proteomes" id="UP001519924"/>
    </source>
</evidence>
<feature type="chain" id="PRO_5047095065" description="Glycerol-3-phosphate dehydrogenase [NAD(P)+]" evidence="10">
    <location>
        <begin position="27"/>
        <end position="335"/>
    </location>
</feature>
<dbReference type="InterPro" id="IPR011128">
    <property type="entry name" value="G3P_DH_NAD-dep_N"/>
</dbReference>
<feature type="binding site" evidence="7">
    <location>
        <position position="258"/>
    </location>
    <ligand>
        <name>sn-glycerol 3-phosphate</name>
        <dbReference type="ChEBI" id="CHEBI:57597"/>
    </ligand>
</feature>
<gene>
    <name evidence="7" type="primary">gpsA</name>
    <name evidence="13" type="ORF">K1J50_18700</name>
</gene>
<comment type="pathway">
    <text evidence="7">Membrane lipid metabolism; glycerophospholipid metabolism.</text>
</comment>
<reference evidence="13 14" key="1">
    <citation type="submission" date="2021-08" db="EMBL/GenBank/DDBJ databases">
        <title>Caldovatus sediminis gen. nov., sp. nov., a moderately thermophilic bacterium isolated from a hot spring.</title>
        <authorList>
            <person name="Hu C.-J."/>
            <person name="Li W.-J."/>
            <person name="Xian W.-D."/>
        </authorList>
    </citation>
    <scope>NUCLEOTIDE SEQUENCE [LARGE SCALE GENOMIC DNA]</scope>
    <source>
        <strain evidence="13 14">SYSU G05006</strain>
    </source>
</reference>
<keyword evidence="7 8" id="KW-0520">NAD</keyword>
<organism evidence="13 14">
    <name type="scientific">Caldovatus aquaticus</name>
    <dbReference type="NCBI Taxonomy" id="2865671"/>
    <lineage>
        <taxon>Bacteria</taxon>
        <taxon>Pseudomonadati</taxon>
        <taxon>Pseudomonadota</taxon>
        <taxon>Alphaproteobacteria</taxon>
        <taxon>Acetobacterales</taxon>
        <taxon>Roseomonadaceae</taxon>
        <taxon>Caldovatus</taxon>
    </lineage>
</organism>
<evidence type="ECO:0000256" key="8">
    <source>
        <dbReference type="RuleBase" id="RU000437"/>
    </source>
</evidence>
<dbReference type="PIRSF" id="PIRSF000114">
    <property type="entry name" value="Glycerol-3-P_dh"/>
    <property type="match status" value="1"/>
</dbReference>
<sequence>MPQRNRPSRRPKLCVLGAGAWGTALAIQAARGGNPVALWARDPARAAEIEAARENARYLPGAPLGPLVRVTADAAEALEGAAFVLVAVPSQFVRAVLAALPDTGAPLIVCAKGVERDTLLLPLEVVAEVRPGTPTAVLSGPNFAHEIARGLPAAAVVASHDAALRNLCADLLATPGFRLYGGDDPIGVQVGGAAKNVIAIAAGAVIGAGLGENARAALVTRGLAELSRLTVALGGRQETASGLSGLGDLLLTTTGPGSRNTSLGAELARGVPLAKAIATRAGVAEGVETAPAIVARAERAGVEMPICAAVAGLLAGEITVGDAMGRLLARPRRDE</sequence>
<comment type="similarity">
    <text evidence="1 7 8">Belongs to the NAD-dependent glycerol-3-phosphate dehydrogenase family.</text>
</comment>
<evidence type="ECO:0000256" key="3">
    <source>
        <dbReference type="ARBA" id="ARBA00023002"/>
    </source>
</evidence>
<accession>A0ABS7F9I8</accession>
<dbReference type="NCBIfam" id="NF000940">
    <property type="entry name" value="PRK00094.1-2"/>
    <property type="match status" value="1"/>
</dbReference>
<feature type="binding site" evidence="7">
    <location>
        <position position="285"/>
    </location>
    <ligand>
        <name>NADPH</name>
        <dbReference type="ChEBI" id="CHEBI:57783"/>
    </ligand>
</feature>
<dbReference type="InterPro" id="IPR008927">
    <property type="entry name" value="6-PGluconate_DH-like_C_sf"/>
</dbReference>
<dbReference type="PROSITE" id="PS00957">
    <property type="entry name" value="NAD_G3PDH"/>
    <property type="match status" value="1"/>
</dbReference>
<comment type="subcellular location">
    <subcellularLocation>
        <location evidence="7">Cytoplasm</location>
    </subcellularLocation>
</comment>
<dbReference type="PRINTS" id="PR00077">
    <property type="entry name" value="GPDHDRGNASE"/>
</dbReference>
<evidence type="ECO:0000256" key="2">
    <source>
        <dbReference type="ARBA" id="ARBA00022516"/>
    </source>
</evidence>
<evidence type="ECO:0000256" key="1">
    <source>
        <dbReference type="ARBA" id="ARBA00011009"/>
    </source>
</evidence>
<keyword evidence="10" id="KW-0732">Signal</keyword>
<keyword evidence="2 7" id="KW-0444">Lipid biosynthesis</keyword>
<dbReference type="PANTHER" id="PTHR11728">
    <property type="entry name" value="GLYCEROL-3-PHOSPHATE DEHYDROGENASE"/>
    <property type="match status" value="1"/>
</dbReference>
<dbReference type="SUPFAM" id="SSF51735">
    <property type="entry name" value="NAD(P)-binding Rossmann-fold domains"/>
    <property type="match status" value="1"/>
</dbReference>
<evidence type="ECO:0000259" key="11">
    <source>
        <dbReference type="Pfam" id="PF01210"/>
    </source>
</evidence>
<comment type="caution">
    <text evidence="7">Lacks conserved residue(s) required for the propagation of feature annotation.</text>
</comment>
<feature type="binding site" evidence="7">
    <location>
        <position position="58"/>
    </location>
    <ligand>
        <name>NADPH</name>
        <dbReference type="ChEBI" id="CHEBI:57783"/>
    </ligand>
</feature>
<dbReference type="EMBL" id="JAHZUY010000120">
    <property type="protein sequence ID" value="MBW8271506.1"/>
    <property type="molecule type" value="Genomic_DNA"/>
</dbReference>
<dbReference type="EC" id="1.1.1.94" evidence="7"/>
<comment type="function">
    <text evidence="7">Catalyzes the reduction of the glycolytic intermediate dihydroxyacetone phosphate (DHAP) to sn-glycerol 3-phosphate (G3P), the key precursor for phospholipid synthesis.</text>
</comment>
<feature type="signal peptide" evidence="10">
    <location>
        <begin position="1"/>
        <end position="26"/>
    </location>
</feature>
<keyword evidence="7" id="KW-0963">Cytoplasm</keyword>
<keyword evidence="5 7" id="KW-0594">Phospholipid biosynthesis</keyword>
<feature type="binding site" evidence="7">
    <location>
        <position position="195"/>
    </location>
    <ligand>
        <name>sn-glycerol 3-phosphate</name>
        <dbReference type="ChEBI" id="CHEBI:57597"/>
    </ligand>
</feature>
<keyword evidence="14" id="KW-1185">Reference proteome</keyword>
<keyword evidence="6 7" id="KW-1208">Phospholipid metabolism</keyword>
<name>A0ABS7F9I8_9PROT</name>
<dbReference type="Proteomes" id="UP001519924">
    <property type="component" value="Unassembled WGS sequence"/>
</dbReference>